<dbReference type="AlphaFoldDB" id="A0A444JSS6"/>
<dbReference type="RefSeq" id="WP_128783193.1">
    <property type="nucleotide sequence ID" value="NZ_JAKJSG010000020.1"/>
</dbReference>
<keyword evidence="1 3" id="KW-0378">Hydrolase</keyword>
<dbReference type="GO" id="GO:0016787">
    <property type="term" value="F:hydrolase activity"/>
    <property type="evidence" value="ECO:0007669"/>
    <property type="project" value="UniProtKB-KW"/>
</dbReference>
<evidence type="ECO:0000313" key="3">
    <source>
        <dbReference type="EMBL" id="RWX56106.1"/>
    </source>
</evidence>
<dbReference type="EMBL" id="RJLM01000002">
    <property type="protein sequence ID" value="RWX56106.1"/>
    <property type="molecule type" value="Genomic_DNA"/>
</dbReference>
<feature type="domain" description="Isochorismatase-like" evidence="2">
    <location>
        <begin position="8"/>
        <end position="165"/>
    </location>
</feature>
<dbReference type="CDD" id="cd01014">
    <property type="entry name" value="nicotinamidase_related"/>
    <property type="match status" value="1"/>
</dbReference>
<reference evidence="3 4" key="1">
    <citation type="submission" date="2018-11" db="EMBL/GenBank/DDBJ databases">
        <title>Photobacterium sp. BEI247 sp. nov., a marine bacterium isolated from Yongle Blue Hole in the South China Sea.</title>
        <authorList>
            <person name="Wang X."/>
        </authorList>
    </citation>
    <scope>NUCLEOTIDE SEQUENCE [LARGE SCALE GENOMIC DNA]</scope>
    <source>
        <strain evidence="4">BEI247</strain>
    </source>
</reference>
<evidence type="ECO:0000313" key="4">
    <source>
        <dbReference type="Proteomes" id="UP000287563"/>
    </source>
</evidence>
<protein>
    <submittedName>
        <fullName evidence="3">Cysteine hydrolase</fullName>
    </submittedName>
</protein>
<evidence type="ECO:0000259" key="2">
    <source>
        <dbReference type="Pfam" id="PF00857"/>
    </source>
</evidence>
<dbReference type="PANTHER" id="PTHR43540:SF15">
    <property type="entry name" value="BLR5631 PROTEIN"/>
    <property type="match status" value="1"/>
</dbReference>
<name>A0A444JSS6_9GAMM</name>
<sequence length="175" mass="19218">MTQQSGKALIIIDPQNDYFPEGKYPLWDISNTLEKIKKAIERANQQDTPIILVQHIASRDISVAPFFNEGTQGAAIHPEITAAAPNAIIVTKTFADSFEQTNLDQVLSEQGINTLLLCGMMTQNCVTHTAISKQAEKYQVVVLADCCTTVDEMLHNIALNAISPRITLLPAKQVI</sequence>
<dbReference type="Gene3D" id="3.40.50.850">
    <property type="entry name" value="Isochorismatase-like"/>
    <property type="match status" value="1"/>
</dbReference>
<accession>A0A444JSS6</accession>
<dbReference type="OrthoDB" id="1157330at2"/>
<dbReference type="SUPFAM" id="SSF52499">
    <property type="entry name" value="Isochorismatase-like hydrolases"/>
    <property type="match status" value="1"/>
</dbReference>
<dbReference type="InterPro" id="IPR000868">
    <property type="entry name" value="Isochorismatase-like_dom"/>
</dbReference>
<evidence type="ECO:0000256" key="1">
    <source>
        <dbReference type="ARBA" id="ARBA00022801"/>
    </source>
</evidence>
<dbReference type="Proteomes" id="UP000287563">
    <property type="component" value="Unassembled WGS sequence"/>
</dbReference>
<dbReference type="InterPro" id="IPR036380">
    <property type="entry name" value="Isochorismatase-like_sf"/>
</dbReference>
<comment type="caution">
    <text evidence="3">The sequence shown here is derived from an EMBL/GenBank/DDBJ whole genome shotgun (WGS) entry which is preliminary data.</text>
</comment>
<dbReference type="InterPro" id="IPR050272">
    <property type="entry name" value="Isochorismatase-like_hydrls"/>
</dbReference>
<dbReference type="PANTHER" id="PTHR43540">
    <property type="entry name" value="PEROXYUREIDOACRYLATE/UREIDOACRYLATE AMIDOHYDROLASE-RELATED"/>
    <property type="match status" value="1"/>
</dbReference>
<proteinExistence type="predicted"/>
<dbReference type="Pfam" id="PF00857">
    <property type="entry name" value="Isochorismatase"/>
    <property type="match status" value="1"/>
</dbReference>
<gene>
    <name evidence="3" type="ORF">EDI28_07390</name>
</gene>
<keyword evidence="4" id="KW-1185">Reference proteome</keyword>
<organism evidence="3 4">
    <name type="scientific">Photobacterium chitinilyticum</name>
    <dbReference type="NCBI Taxonomy" id="2485123"/>
    <lineage>
        <taxon>Bacteria</taxon>
        <taxon>Pseudomonadati</taxon>
        <taxon>Pseudomonadota</taxon>
        <taxon>Gammaproteobacteria</taxon>
        <taxon>Vibrionales</taxon>
        <taxon>Vibrionaceae</taxon>
        <taxon>Photobacterium</taxon>
    </lineage>
</organism>